<proteinExistence type="predicted"/>
<dbReference type="OrthoDB" id="5242161at2"/>
<comment type="caution">
    <text evidence="4">The sequence shown here is derived from an EMBL/GenBank/DDBJ whole genome shotgun (WGS) entry which is preliminary data.</text>
</comment>
<keyword evidence="1" id="KW-0378">Hydrolase</keyword>
<feature type="compositionally biased region" description="Low complexity" evidence="3">
    <location>
        <begin position="301"/>
        <end position="312"/>
    </location>
</feature>
<evidence type="ECO:0000313" key="5">
    <source>
        <dbReference type="Proteomes" id="UP000216871"/>
    </source>
</evidence>
<dbReference type="NCBIfam" id="NF033745">
    <property type="entry name" value="class_C_sortase"/>
    <property type="match status" value="1"/>
</dbReference>
<dbReference type="AlphaFoldDB" id="A0A261FL83"/>
<evidence type="ECO:0000256" key="1">
    <source>
        <dbReference type="ARBA" id="ARBA00022801"/>
    </source>
</evidence>
<feature type="active site" description="Acyl-thioester intermediate" evidence="2">
    <location>
        <position position="214"/>
    </location>
</feature>
<feature type="active site" description="Proton donor/acceptor" evidence="2">
    <location>
        <position position="152"/>
    </location>
</feature>
<dbReference type="NCBIfam" id="TIGR01076">
    <property type="entry name" value="sortase_fam"/>
    <property type="match status" value="1"/>
</dbReference>
<gene>
    <name evidence="4" type="ORF">BMYO_1291</name>
</gene>
<accession>A0A261FL83</accession>
<dbReference type="Pfam" id="PF04203">
    <property type="entry name" value="Sortase"/>
    <property type="match status" value="1"/>
</dbReference>
<dbReference type="GO" id="GO:0016787">
    <property type="term" value="F:hydrolase activity"/>
    <property type="evidence" value="ECO:0007669"/>
    <property type="project" value="UniProtKB-KW"/>
</dbReference>
<evidence type="ECO:0000256" key="2">
    <source>
        <dbReference type="PIRSR" id="PIRSR605754-1"/>
    </source>
</evidence>
<dbReference type="Gene3D" id="2.40.260.10">
    <property type="entry name" value="Sortase"/>
    <property type="match status" value="1"/>
</dbReference>
<dbReference type="EMBL" id="MWWW01000013">
    <property type="protein sequence ID" value="OZG59723.1"/>
    <property type="molecule type" value="Genomic_DNA"/>
</dbReference>
<protein>
    <submittedName>
        <fullName evidence="4">Sortase-like protein</fullName>
    </submittedName>
</protein>
<organism evidence="4 5">
    <name type="scientific">Bifidobacterium myosotis</name>
    <dbReference type="NCBI Taxonomy" id="1630166"/>
    <lineage>
        <taxon>Bacteria</taxon>
        <taxon>Bacillati</taxon>
        <taxon>Actinomycetota</taxon>
        <taxon>Actinomycetes</taxon>
        <taxon>Bifidobacteriales</taxon>
        <taxon>Bifidobacteriaceae</taxon>
        <taxon>Bifidobacterium</taxon>
    </lineage>
</organism>
<evidence type="ECO:0000256" key="3">
    <source>
        <dbReference type="SAM" id="MobiDB-lite"/>
    </source>
</evidence>
<dbReference type="InterPro" id="IPR005754">
    <property type="entry name" value="Sortase"/>
</dbReference>
<feature type="region of interest" description="Disordered" evidence="3">
    <location>
        <begin position="289"/>
        <end position="388"/>
    </location>
</feature>
<dbReference type="SUPFAM" id="SSF63817">
    <property type="entry name" value="Sortase"/>
    <property type="match status" value="1"/>
</dbReference>
<dbReference type="InterPro" id="IPR042002">
    <property type="entry name" value="Sortase_C"/>
</dbReference>
<dbReference type="CDD" id="cd05827">
    <property type="entry name" value="Sortase_C"/>
    <property type="match status" value="1"/>
</dbReference>
<sequence>MQRLRKFVPILVILAGLLVLFYPTISNFLVMKNASRVVDNYDSAVDSLTDEQYQQILAAAHGYNTRLFESSMGATDALAGAINTESTNKEYNSLLNLEGDGMMGYITIPRLKETMPIYHGTSEEVLQVGVGHLEQTSLPVGGESTHAALSGHRGLPTAKLFTDLNLMKKGDRFYIKILKDTYAYQVDKISVVLPTDTKELAIEPGKDLVTLITCTPYAVNTHRLLVRAHRIPYTPEQEKDAEPTFHVDIPLQYVLPSLGLILLLAGWRIWRWRDEKRRNAEGVDAIVARVIGPTGPEPPDSADGSAGSATDGDGPDEPISDGTVSSFAGQLFSPPADASRTATDEADNTAPHDERSTYGTDAYNADTYGTNSYSTTKRKGPARHGRHA</sequence>
<reference evidence="4 5" key="1">
    <citation type="journal article" date="2017" name="BMC Genomics">
        <title>Comparative genomic and phylogenomic analyses of the Bifidobacteriaceae family.</title>
        <authorList>
            <person name="Lugli G.A."/>
            <person name="Milani C."/>
            <person name="Turroni F."/>
            <person name="Duranti S."/>
            <person name="Mancabelli L."/>
            <person name="Mangifesta M."/>
            <person name="Ferrario C."/>
            <person name="Modesto M."/>
            <person name="Mattarelli P."/>
            <person name="Jiri K."/>
            <person name="van Sinderen D."/>
            <person name="Ventura M."/>
        </authorList>
    </citation>
    <scope>NUCLEOTIDE SEQUENCE [LARGE SCALE GENOMIC DNA]</scope>
    <source>
        <strain evidence="4 5">DSM 100196</strain>
    </source>
</reference>
<name>A0A261FL83_9BIFI</name>
<dbReference type="Proteomes" id="UP000216871">
    <property type="component" value="Unassembled WGS sequence"/>
</dbReference>
<feature type="compositionally biased region" description="Basic residues" evidence="3">
    <location>
        <begin position="376"/>
        <end position="388"/>
    </location>
</feature>
<keyword evidence="5" id="KW-1185">Reference proteome</keyword>
<dbReference type="InterPro" id="IPR023365">
    <property type="entry name" value="Sortase_dom-sf"/>
</dbReference>
<evidence type="ECO:0000313" key="4">
    <source>
        <dbReference type="EMBL" id="OZG59723.1"/>
    </source>
</evidence>